<dbReference type="InterPro" id="IPR006594">
    <property type="entry name" value="LisH"/>
</dbReference>
<sequence length="837" mass="95222">MKQKNKVLISTLSLMGGAFVGILPAMLLSKKCGKTTDDKVSAEVMKDARRILEIKKESEEALQKANIYLAGPTKEEAQKAAGIVQEYLDKIKTEFSHYLGEKLGKDINSDVLAWIKGIQYNLELQKSSFTSGIRYLLGRLDWGPSSSYLTSGYYGLTPEPYDKTQAERWLATLKEAVSLEIVPSKVFIKNTINSLVNSFLENEGAKETLDKFVKESSQQELKLTDLIDKLNVDEKIKEFYKYYVTDYYKASKYGLGENATELKLTKTNNSTSQEIENTLYYGTTPLYGLGLTEKDLTAEKVGIGHMPVSEEAKKQGVTGQTIYRHMLKMCTTSDLSDQQVFEKGYKTSHSAAENMKEIANKVATLITGDKAKDWKPKIRYDATGGGSIQEVTVNVRVSGKVDLAEFSKWLNDEAFFFGREKKEYYTDERVKELLNGDHLKPARAELKKFGYDDLIKDETTKKQTYRGITNEQFYYGALEGFKAYYQFKEQTQKYGQTFFDKIVPDYGVQTYEYKKRNNSGVGAYDSSVRNFMFNCDPYYGLQKWSVTSFANHESMMGHHNQLMYAEHHLKKLKDKNNQEVSLPVNTFNYTAYLEGWALFMEWFGIETKFYGTPDYASKNLDSLPVDFGWDKSYGITSFLKNAKVNWNNDEDVKKNEDVKKIKELHGGIYWDKINEAEASVFKTEAAKVKATAELINMLQYFGALNEAQLRNMRLLIDTGYHGGEVTGVSDVKGGMSIKQAREYMLKNSALGAGDRESESKRYLNFVGQATAYNSGKEILKDLYEEVRGHLKLSREQFVNHNNHEHPKKFFDIVLRNSALPLDAVAAIVRAEYGITKK</sequence>
<dbReference type="InterPro" id="IPR010281">
    <property type="entry name" value="DUF885"/>
</dbReference>
<comment type="caution">
    <text evidence="2">The sequence shown here is derived from an EMBL/GenBank/DDBJ whole genome shotgun (WGS) entry which is preliminary data.</text>
</comment>
<accession>A0A4V3FM69</accession>
<gene>
    <name evidence="2" type="ORF">JN03_0480</name>
</gene>
<organism evidence="2 3">
    <name type="scientific">Metamycoplasma hyosynoviae</name>
    <dbReference type="NCBI Taxonomy" id="29559"/>
    <lineage>
        <taxon>Bacteria</taxon>
        <taxon>Bacillati</taxon>
        <taxon>Mycoplasmatota</taxon>
        <taxon>Mycoplasmoidales</taxon>
        <taxon>Metamycoplasmataceae</taxon>
        <taxon>Metamycoplasma</taxon>
    </lineage>
</organism>
<dbReference type="PROSITE" id="PS50896">
    <property type="entry name" value="LISH"/>
    <property type="match status" value="1"/>
</dbReference>
<dbReference type="Proteomes" id="UP000294882">
    <property type="component" value="Unassembled WGS sequence"/>
</dbReference>
<dbReference type="PANTHER" id="PTHR33361">
    <property type="entry name" value="GLR0591 PROTEIN"/>
    <property type="match status" value="1"/>
</dbReference>
<keyword evidence="1" id="KW-0472">Membrane</keyword>
<dbReference type="RefSeq" id="WP_134076652.1">
    <property type="nucleotide sequence ID" value="NZ_SOCH01000004.1"/>
</dbReference>
<evidence type="ECO:0000313" key="2">
    <source>
        <dbReference type="EMBL" id="TDU96803.1"/>
    </source>
</evidence>
<dbReference type="PANTHER" id="PTHR33361:SF2">
    <property type="entry name" value="DUF885 DOMAIN-CONTAINING PROTEIN"/>
    <property type="match status" value="1"/>
</dbReference>
<evidence type="ECO:0000313" key="3">
    <source>
        <dbReference type="Proteomes" id="UP000294882"/>
    </source>
</evidence>
<dbReference type="EMBL" id="SOCH01000004">
    <property type="protein sequence ID" value="TDU96803.1"/>
    <property type="molecule type" value="Genomic_DNA"/>
</dbReference>
<proteinExistence type="predicted"/>
<protein>
    <submittedName>
        <fullName evidence="2">Uncharacterized protein DUF885</fullName>
    </submittedName>
</protein>
<evidence type="ECO:0000256" key="1">
    <source>
        <dbReference type="SAM" id="Phobius"/>
    </source>
</evidence>
<dbReference type="Pfam" id="PF05960">
    <property type="entry name" value="DUF885"/>
    <property type="match status" value="2"/>
</dbReference>
<keyword evidence="1" id="KW-1133">Transmembrane helix</keyword>
<dbReference type="SMART" id="SM00667">
    <property type="entry name" value="LisH"/>
    <property type="match status" value="1"/>
</dbReference>
<name>A0A4V3FM69_9BACT</name>
<dbReference type="AlphaFoldDB" id="A0A4V3FM69"/>
<keyword evidence="1" id="KW-0812">Transmembrane</keyword>
<feature type="transmembrane region" description="Helical" evidence="1">
    <location>
        <begin position="7"/>
        <end position="28"/>
    </location>
</feature>
<reference evidence="2 3" key="1">
    <citation type="submission" date="2019-03" db="EMBL/GenBank/DDBJ databases">
        <title>Genomic Encyclopedia of Archaeal and Bacterial Type Strains, Phase II (KMG-II): from individual species to whole genera.</title>
        <authorList>
            <person name="Goeker M."/>
        </authorList>
    </citation>
    <scope>NUCLEOTIDE SEQUENCE [LARGE SCALE GENOMIC DNA]</scope>
    <source>
        <strain evidence="2 3">ATCC 25591</strain>
    </source>
</reference>